<organism evidence="1 2">
    <name type="scientific">Aspergillus keveii</name>
    <dbReference type="NCBI Taxonomy" id="714993"/>
    <lineage>
        <taxon>Eukaryota</taxon>
        <taxon>Fungi</taxon>
        <taxon>Dikarya</taxon>
        <taxon>Ascomycota</taxon>
        <taxon>Pezizomycotina</taxon>
        <taxon>Eurotiomycetes</taxon>
        <taxon>Eurotiomycetidae</taxon>
        <taxon>Eurotiales</taxon>
        <taxon>Aspergillaceae</taxon>
        <taxon>Aspergillus</taxon>
        <taxon>Aspergillus subgen. Nidulantes</taxon>
    </lineage>
</organism>
<proteinExistence type="predicted"/>
<protein>
    <submittedName>
        <fullName evidence="1">DUF1763-domain-containing protein</fullName>
    </submittedName>
</protein>
<reference evidence="1 2" key="1">
    <citation type="submission" date="2024-07" db="EMBL/GenBank/DDBJ databases">
        <title>Section-level genome sequencing and comparative genomics of Aspergillus sections Usti and Cavernicolus.</title>
        <authorList>
            <consortium name="Lawrence Berkeley National Laboratory"/>
            <person name="Nybo J.L."/>
            <person name="Vesth T.C."/>
            <person name="Theobald S."/>
            <person name="Frisvad J.C."/>
            <person name="Larsen T.O."/>
            <person name="Kjaerboelling I."/>
            <person name="Rothschild-Mancinelli K."/>
            <person name="Lyhne E.K."/>
            <person name="Kogle M.E."/>
            <person name="Barry K."/>
            <person name="Clum A."/>
            <person name="Na H."/>
            <person name="Ledsgaard L."/>
            <person name="Lin J."/>
            <person name="Lipzen A."/>
            <person name="Kuo A."/>
            <person name="Riley R."/>
            <person name="Mondo S."/>
            <person name="Labutti K."/>
            <person name="Haridas S."/>
            <person name="Pangalinan J."/>
            <person name="Salamov A.A."/>
            <person name="Simmons B.A."/>
            <person name="Magnuson J.K."/>
            <person name="Chen J."/>
            <person name="Drula E."/>
            <person name="Henrissat B."/>
            <person name="Wiebenga A."/>
            <person name="Lubbers R.J."/>
            <person name="Gomes A.C."/>
            <person name="Makela M.R."/>
            <person name="Stajich J."/>
            <person name="Grigoriev I.V."/>
            <person name="Mortensen U.H."/>
            <person name="De Vries R.P."/>
            <person name="Baker S.E."/>
            <person name="Andersen M.R."/>
        </authorList>
    </citation>
    <scope>NUCLEOTIDE SEQUENCE [LARGE SCALE GENOMIC DNA]</scope>
    <source>
        <strain evidence="1 2">CBS 209.92</strain>
    </source>
</reference>
<evidence type="ECO:0000313" key="2">
    <source>
        <dbReference type="Proteomes" id="UP001610563"/>
    </source>
</evidence>
<dbReference type="EMBL" id="JBFTWV010000124">
    <property type="protein sequence ID" value="KAL2786186.1"/>
    <property type="molecule type" value="Genomic_DNA"/>
</dbReference>
<name>A0ABR4FSD6_9EURO</name>
<evidence type="ECO:0000313" key="1">
    <source>
        <dbReference type="EMBL" id="KAL2786186.1"/>
    </source>
</evidence>
<keyword evidence="2" id="KW-1185">Reference proteome</keyword>
<accession>A0ABR4FSD6</accession>
<gene>
    <name evidence="1" type="ORF">BJX66DRAFT_328780</name>
</gene>
<comment type="caution">
    <text evidence="1">The sequence shown here is derived from an EMBL/GenBank/DDBJ whole genome shotgun (WGS) entry which is preliminary data.</text>
</comment>
<dbReference type="Proteomes" id="UP001610563">
    <property type="component" value="Unassembled WGS sequence"/>
</dbReference>
<sequence length="136" mass="16203">MTSQNPSRQAVIHAYRQLYRQGLKAINYSSPARHLVLQTMRQSFRSPTQAFDPRRISNTLEFLRNATETRGLEHRILRNLLLVKYWDQPRMKSDKSNRRYKPLGINQNHPKFQRNIREQFNKTLMLFNESVGTCLQ</sequence>